<proteinExistence type="predicted"/>
<dbReference type="PROSITE" id="PS50109">
    <property type="entry name" value="HIS_KIN"/>
    <property type="match status" value="1"/>
</dbReference>
<dbReference type="InterPro" id="IPR036890">
    <property type="entry name" value="HATPase_C_sf"/>
</dbReference>
<dbReference type="InterPro" id="IPR003594">
    <property type="entry name" value="HATPase_dom"/>
</dbReference>
<comment type="caution">
    <text evidence="6">The sequence shown here is derived from an EMBL/GenBank/DDBJ whole genome shotgun (WGS) entry which is preliminary data.</text>
</comment>
<gene>
    <name evidence="6" type="ORF">GO621_03780</name>
</gene>
<sequence length="262" mass="29804">MQTSEDNLTTVLIIGTLVVVLLITFLFLFVIIYQRRMIKNQEERRNLQIDKQNDLLRAILETQESERKRLAEDLHDSVGQVLSAIKLNLHRLDKTCAADEQAVPLLSNTRKLIDECIVEIRSIIQNVRPPLLTDFGLVEALNDLCIKIQRNTGIEVNFKHETEQKRFSAEIEVTLYRIVQELFGNSIKHAHASFIGLNLTVKNNQLLLTYRDDGAGFNLQEIKNGSGLKNMQSRTDFIKGKIELITNPGQGMQAEIKVNLVA</sequence>
<protein>
    <submittedName>
        <fullName evidence="6">Sensor histidine kinase</fullName>
    </submittedName>
</protein>
<feature type="transmembrane region" description="Helical" evidence="4">
    <location>
        <begin position="12"/>
        <end position="33"/>
    </location>
</feature>
<reference evidence="6 7" key="1">
    <citation type="submission" date="2019-12" db="EMBL/GenBank/DDBJ databases">
        <title>Mucilaginibacter sp. HMF7410 genome sequencing and assembly.</title>
        <authorList>
            <person name="Kang H."/>
            <person name="Cha I."/>
            <person name="Kim H."/>
            <person name="Joh K."/>
        </authorList>
    </citation>
    <scope>NUCLEOTIDE SEQUENCE [LARGE SCALE GENOMIC DNA]</scope>
    <source>
        <strain evidence="6 7">HMF7410</strain>
    </source>
</reference>
<keyword evidence="1" id="KW-0808">Transferase</keyword>
<dbReference type="GO" id="GO:0046983">
    <property type="term" value="F:protein dimerization activity"/>
    <property type="evidence" value="ECO:0007669"/>
    <property type="project" value="InterPro"/>
</dbReference>
<evidence type="ECO:0000313" key="7">
    <source>
        <dbReference type="Proteomes" id="UP000462014"/>
    </source>
</evidence>
<dbReference type="Proteomes" id="UP000462014">
    <property type="component" value="Unassembled WGS sequence"/>
</dbReference>
<dbReference type="CDD" id="cd16917">
    <property type="entry name" value="HATPase_UhpB-NarQ-NarX-like"/>
    <property type="match status" value="1"/>
</dbReference>
<dbReference type="SUPFAM" id="SSF55874">
    <property type="entry name" value="ATPase domain of HSP90 chaperone/DNA topoisomerase II/histidine kinase"/>
    <property type="match status" value="1"/>
</dbReference>
<name>A0A7K1STR4_9SPHI</name>
<organism evidence="6 7">
    <name type="scientific">Mucilaginibacter arboris</name>
    <dbReference type="NCBI Taxonomy" id="2682090"/>
    <lineage>
        <taxon>Bacteria</taxon>
        <taxon>Pseudomonadati</taxon>
        <taxon>Bacteroidota</taxon>
        <taxon>Sphingobacteriia</taxon>
        <taxon>Sphingobacteriales</taxon>
        <taxon>Sphingobacteriaceae</taxon>
        <taxon>Mucilaginibacter</taxon>
    </lineage>
</organism>
<evidence type="ECO:0000256" key="1">
    <source>
        <dbReference type="ARBA" id="ARBA00022679"/>
    </source>
</evidence>
<keyword evidence="4" id="KW-0812">Transmembrane</keyword>
<dbReference type="Pfam" id="PF02518">
    <property type="entry name" value="HATPase_c"/>
    <property type="match status" value="1"/>
</dbReference>
<dbReference type="Pfam" id="PF07730">
    <property type="entry name" value="HisKA_3"/>
    <property type="match status" value="1"/>
</dbReference>
<keyword evidence="7" id="KW-1185">Reference proteome</keyword>
<dbReference type="InterPro" id="IPR050482">
    <property type="entry name" value="Sensor_HK_TwoCompSys"/>
</dbReference>
<feature type="domain" description="Histidine kinase" evidence="5">
    <location>
        <begin position="73"/>
        <end position="262"/>
    </location>
</feature>
<evidence type="ECO:0000313" key="6">
    <source>
        <dbReference type="EMBL" id="MVN20653.1"/>
    </source>
</evidence>
<dbReference type="EMBL" id="WPIK01000003">
    <property type="protein sequence ID" value="MVN20653.1"/>
    <property type="molecule type" value="Genomic_DNA"/>
</dbReference>
<keyword evidence="3" id="KW-0902">Two-component regulatory system</keyword>
<accession>A0A7K1STR4</accession>
<dbReference type="Gene3D" id="1.20.5.1930">
    <property type="match status" value="1"/>
</dbReference>
<dbReference type="AlphaFoldDB" id="A0A7K1STR4"/>
<evidence type="ECO:0000256" key="3">
    <source>
        <dbReference type="ARBA" id="ARBA00023012"/>
    </source>
</evidence>
<evidence type="ECO:0000259" key="5">
    <source>
        <dbReference type="PROSITE" id="PS50109"/>
    </source>
</evidence>
<dbReference type="PANTHER" id="PTHR24421">
    <property type="entry name" value="NITRATE/NITRITE SENSOR PROTEIN NARX-RELATED"/>
    <property type="match status" value="1"/>
</dbReference>
<dbReference type="InterPro" id="IPR005467">
    <property type="entry name" value="His_kinase_dom"/>
</dbReference>
<keyword evidence="4" id="KW-1133">Transmembrane helix</keyword>
<keyword evidence="4" id="KW-0472">Membrane</keyword>
<dbReference type="GO" id="GO:0016020">
    <property type="term" value="C:membrane"/>
    <property type="evidence" value="ECO:0007669"/>
    <property type="project" value="InterPro"/>
</dbReference>
<dbReference type="Gene3D" id="3.30.565.10">
    <property type="entry name" value="Histidine kinase-like ATPase, C-terminal domain"/>
    <property type="match status" value="1"/>
</dbReference>
<keyword evidence="2 6" id="KW-0418">Kinase</keyword>
<dbReference type="InterPro" id="IPR011712">
    <property type="entry name" value="Sig_transdc_His_kin_sub3_dim/P"/>
</dbReference>
<evidence type="ECO:0000256" key="4">
    <source>
        <dbReference type="SAM" id="Phobius"/>
    </source>
</evidence>
<evidence type="ECO:0000256" key="2">
    <source>
        <dbReference type="ARBA" id="ARBA00022777"/>
    </source>
</evidence>
<dbReference type="GO" id="GO:0000155">
    <property type="term" value="F:phosphorelay sensor kinase activity"/>
    <property type="evidence" value="ECO:0007669"/>
    <property type="project" value="InterPro"/>
</dbReference>
<dbReference type="RefSeq" id="WP_157564342.1">
    <property type="nucleotide sequence ID" value="NZ_WPIK01000003.1"/>
</dbReference>